<evidence type="ECO:0000313" key="2">
    <source>
        <dbReference type="Proteomes" id="UP000409037"/>
    </source>
</evidence>
<protein>
    <submittedName>
        <fullName evidence="1">Uncharacterized protein</fullName>
    </submittedName>
</protein>
<gene>
    <name evidence="1" type="ORF">PS833_00049</name>
</gene>
<dbReference type="AlphaFoldDB" id="A0A5E6ZGQ0"/>
<dbReference type="EMBL" id="CABVHU010000001">
    <property type="protein sequence ID" value="VVN65276.1"/>
    <property type="molecule type" value="Genomic_DNA"/>
</dbReference>
<accession>A0A5E6ZGQ0</accession>
<proteinExistence type="predicted"/>
<name>A0A5E6ZGQ0_PSEFL</name>
<organism evidence="1 2">
    <name type="scientific">Pseudomonas fluorescens</name>
    <dbReference type="NCBI Taxonomy" id="294"/>
    <lineage>
        <taxon>Bacteria</taxon>
        <taxon>Pseudomonadati</taxon>
        <taxon>Pseudomonadota</taxon>
        <taxon>Gammaproteobacteria</taxon>
        <taxon>Pseudomonadales</taxon>
        <taxon>Pseudomonadaceae</taxon>
        <taxon>Pseudomonas</taxon>
    </lineage>
</organism>
<dbReference type="Proteomes" id="UP000409037">
    <property type="component" value="Unassembled WGS sequence"/>
</dbReference>
<evidence type="ECO:0000313" key="1">
    <source>
        <dbReference type="EMBL" id="VVN65276.1"/>
    </source>
</evidence>
<reference evidence="1 2" key="1">
    <citation type="submission" date="2019-09" db="EMBL/GenBank/DDBJ databases">
        <authorList>
            <person name="Chandra G."/>
            <person name="Truman W A."/>
        </authorList>
    </citation>
    <scope>NUCLEOTIDE SEQUENCE [LARGE SCALE GENOMIC DNA]</scope>
    <source>
        <strain evidence="1">PS833</strain>
    </source>
</reference>
<sequence length="74" mass="8257">MPQSPTHRLQLLDGRINLIGLGQKHISINNDLATRGQHDLYLVQRETCSLSECDNSQLLNHGRRKLAASPARAD</sequence>